<dbReference type="RefSeq" id="WP_234748011.1">
    <property type="nucleotide sequence ID" value="NZ_BAAAWN010000001.1"/>
</dbReference>
<evidence type="ECO:0000313" key="1">
    <source>
        <dbReference type="EMBL" id="MFB9819200.1"/>
    </source>
</evidence>
<protein>
    <submittedName>
        <fullName evidence="1">Uncharacterized protein</fullName>
    </submittedName>
</protein>
<keyword evidence="2" id="KW-1185">Reference proteome</keyword>
<dbReference type="Proteomes" id="UP001589702">
    <property type="component" value="Unassembled WGS sequence"/>
</dbReference>
<comment type="caution">
    <text evidence="1">The sequence shown here is derived from an EMBL/GenBank/DDBJ whole genome shotgun (WGS) entry which is preliminary data.</text>
</comment>
<dbReference type="EMBL" id="JBHMBC010000007">
    <property type="protein sequence ID" value="MFB9819200.1"/>
    <property type="molecule type" value="Genomic_DNA"/>
</dbReference>
<proteinExistence type="predicted"/>
<reference evidence="1 2" key="1">
    <citation type="submission" date="2024-09" db="EMBL/GenBank/DDBJ databases">
        <authorList>
            <person name="Sun Q."/>
            <person name="Mori K."/>
        </authorList>
    </citation>
    <scope>NUCLEOTIDE SEQUENCE [LARGE SCALE GENOMIC DNA]</scope>
    <source>
        <strain evidence="1 2">JCM 1334</strain>
    </source>
</reference>
<sequence length="63" mass="6878">MRGQRQLTLHRDEHGESFALASDGLPDEANCLIDVDGLSARYGVNIHAGPGGDPLEEEFETLR</sequence>
<name>A0ABV5XZC7_ARTRM</name>
<accession>A0ABV5XZC7</accession>
<evidence type="ECO:0000313" key="2">
    <source>
        <dbReference type="Proteomes" id="UP001589702"/>
    </source>
</evidence>
<gene>
    <name evidence="1" type="ORF">ACFFP1_06765</name>
</gene>
<organism evidence="1 2">
    <name type="scientific">Arthrobacter ramosus</name>
    <dbReference type="NCBI Taxonomy" id="1672"/>
    <lineage>
        <taxon>Bacteria</taxon>
        <taxon>Bacillati</taxon>
        <taxon>Actinomycetota</taxon>
        <taxon>Actinomycetes</taxon>
        <taxon>Micrococcales</taxon>
        <taxon>Micrococcaceae</taxon>
        <taxon>Arthrobacter</taxon>
    </lineage>
</organism>